<evidence type="ECO:0000313" key="1">
    <source>
        <dbReference type="EMBL" id="MBA4451962.1"/>
    </source>
</evidence>
<reference evidence="1 2" key="1">
    <citation type="journal article" date="2020" name="Appl. Environ. Microbiol.">
        <title>Genomic Characteristics of a Novel Species of Ammonia-Oxidizing Archaea from the Jiulong River Estuary.</title>
        <authorList>
            <person name="Zou D."/>
            <person name="Wan R."/>
            <person name="Han L."/>
            <person name="Xu M.N."/>
            <person name="Liu Y."/>
            <person name="Liu H."/>
            <person name="Kao S.J."/>
            <person name="Li M."/>
        </authorList>
    </citation>
    <scope>NUCLEOTIDE SEQUENCE [LARGE SCALE GENOMIC DNA]</scope>
    <source>
        <strain evidence="1">W1bin1</strain>
    </source>
</reference>
<name>A0AC60VXL3_9ARCH</name>
<organism evidence="1 2">
    <name type="scientific">Candidatus Nitrosomaritimum aestuariumsis</name>
    <dbReference type="NCBI Taxonomy" id="3342354"/>
    <lineage>
        <taxon>Archaea</taxon>
        <taxon>Nitrososphaerota</taxon>
        <taxon>Nitrososphaeria</taxon>
        <taxon>Nitrosopumilales</taxon>
        <taxon>Nitrosopumilaceae</taxon>
        <taxon>Candidatus Nitrosomaritimum</taxon>
    </lineage>
</organism>
<gene>
    <name evidence="1" type="ORF">H2B03_02155</name>
</gene>
<evidence type="ECO:0000313" key="2">
    <source>
        <dbReference type="Proteomes" id="UP000559653"/>
    </source>
</evidence>
<dbReference type="EMBL" id="JACEMZ010000006">
    <property type="protein sequence ID" value="MBA4451962.1"/>
    <property type="molecule type" value="Genomic_DNA"/>
</dbReference>
<proteinExistence type="predicted"/>
<comment type="caution">
    <text evidence="1">The sequence shown here is derived from an EMBL/GenBank/DDBJ whole genome shotgun (WGS) entry which is preliminary data.</text>
</comment>
<sequence>MTPILIDEIKKLNAACEALSKEDKIRHVGVINQLGRLIAGGFKQGVNPLLEQEKVSMTYMQMQLDFKMRKELDDVLGEIDYIASRRKKQLIISVPIKENLVLITAEPDADDKKIIKKAEMLFDDIVISTI</sequence>
<protein>
    <submittedName>
        <fullName evidence="1">Uncharacterized protein</fullName>
    </submittedName>
</protein>
<accession>A0AC60VXL3</accession>
<dbReference type="Proteomes" id="UP000559653">
    <property type="component" value="Unassembled WGS sequence"/>
</dbReference>